<accession>A0AAV0FAP0</accession>
<evidence type="ECO:0000313" key="2">
    <source>
        <dbReference type="EMBL" id="CAH9132558.1"/>
    </source>
</evidence>
<evidence type="ECO:0000259" key="1">
    <source>
        <dbReference type="PROSITE" id="PS50181"/>
    </source>
</evidence>
<gene>
    <name evidence="2" type="ORF">CEPIT_LOCUS32272</name>
</gene>
<dbReference type="PROSITE" id="PS50181">
    <property type="entry name" value="FBOX"/>
    <property type="match status" value="1"/>
</dbReference>
<comment type="caution">
    <text evidence="2">The sequence shown here is derived from an EMBL/GenBank/DDBJ whole genome shotgun (WGS) entry which is preliminary data.</text>
</comment>
<dbReference type="Pfam" id="PF00646">
    <property type="entry name" value="F-box"/>
    <property type="match status" value="1"/>
</dbReference>
<dbReference type="Gene3D" id="1.20.1280.50">
    <property type="match status" value="1"/>
</dbReference>
<protein>
    <recommendedName>
        <fullName evidence="1">F-box domain-containing protein</fullName>
    </recommendedName>
</protein>
<organism evidence="2 3">
    <name type="scientific">Cuscuta epithymum</name>
    <dbReference type="NCBI Taxonomy" id="186058"/>
    <lineage>
        <taxon>Eukaryota</taxon>
        <taxon>Viridiplantae</taxon>
        <taxon>Streptophyta</taxon>
        <taxon>Embryophyta</taxon>
        <taxon>Tracheophyta</taxon>
        <taxon>Spermatophyta</taxon>
        <taxon>Magnoliopsida</taxon>
        <taxon>eudicotyledons</taxon>
        <taxon>Gunneridae</taxon>
        <taxon>Pentapetalae</taxon>
        <taxon>asterids</taxon>
        <taxon>lamiids</taxon>
        <taxon>Solanales</taxon>
        <taxon>Convolvulaceae</taxon>
        <taxon>Cuscuteae</taxon>
        <taxon>Cuscuta</taxon>
        <taxon>Cuscuta subgen. Cuscuta</taxon>
    </lineage>
</organism>
<dbReference type="AlphaFoldDB" id="A0AAV0FAP0"/>
<dbReference type="InterPro" id="IPR036047">
    <property type="entry name" value="F-box-like_dom_sf"/>
</dbReference>
<dbReference type="SUPFAM" id="SSF52047">
    <property type="entry name" value="RNI-like"/>
    <property type="match status" value="1"/>
</dbReference>
<dbReference type="Gene3D" id="3.80.10.10">
    <property type="entry name" value="Ribonuclease Inhibitor"/>
    <property type="match status" value="1"/>
</dbReference>
<dbReference type="InterPro" id="IPR053772">
    <property type="entry name" value="At1g61320/At1g61330-like"/>
</dbReference>
<dbReference type="SUPFAM" id="SSF81383">
    <property type="entry name" value="F-box domain"/>
    <property type="match status" value="1"/>
</dbReference>
<dbReference type="InterPro" id="IPR001810">
    <property type="entry name" value="F-box_dom"/>
</dbReference>
<keyword evidence="3" id="KW-1185">Reference proteome</keyword>
<dbReference type="InterPro" id="IPR032675">
    <property type="entry name" value="LRR_dom_sf"/>
</dbReference>
<dbReference type="PANTHER" id="PTHR34145">
    <property type="entry name" value="OS02G0105600 PROTEIN"/>
    <property type="match status" value="1"/>
</dbReference>
<dbReference type="EMBL" id="CAMAPF010000972">
    <property type="protein sequence ID" value="CAH9132558.1"/>
    <property type="molecule type" value="Genomic_DNA"/>
</dbReference>
<dbReference type="Proteomes" id="UP001152523">
    <property type="component" value="Unassembled WGS sequence"/>
</dbReference>
<evidence type="ECO:0000313" key="3">
    <source>
        <dbReference type="Proteomes" id="UP001152523"/>
    </source>
</evidence>
<name>A0AAV0FAP0_9ASTE</name>
<proteinExistence type="predicted"/>
<feature type="domain" description="F-box" evidence="1">
    <location>
        <begin position="13"/>
        <end position="61"/>
    </location>
</feature>
<reference evidence="2" key="1">
    <citation type="submission" date="2022-07" db="EMBL/GenBank/DDBJ databases">
        <authorList>
            <person name="Macas J."/>
            <person name="Novak P."/>
            <person name="Neumann P."/>
        </authorList>
    </citation>
    <scope>NUCLEOTIDE SEQUENCE</scope>
</reference>
<dbReference type="SMART" id="SM00256">
    <property type="entry name" value="FBOX"/>
    <property type="match status" value="1"/>
</dbReference>
<dbReference type="PANTHER" id="PTHR34145:SF54">
    <property type="entry name" value="FBD-ASSOCIATED F-BOX PLANT PROTEIN"/>
    <property type="match status" value="1"/>
</dbReference>
<sequence length="414" mass="47704">MVSHPSLRSRTSSDLVSQLPEDIKHKILECLDTREAAKTALLSTQWNEVWLRHGRLVFSDEGLLGEGKGVRCSRMITNALFLRPRPVRKFTLDTSQWRPAMKQSDLDLWCRFLSKNGIEHLNLNIAAENDMGNMYKLPVCIIFCPTIKQLQLEYMDISLPVNIRQGSMFYGVTSLEFSCVDFYRDDSLTVIPRIPCLEVLVFWDCDGIDKFVIDAPRLKYLSFTDAQFVAEWKWFELHFRVIKTLRFGAFTFLYNTDATINIQERLPIATNLQVIELRCFRFADANCVNLVIQLLRKCPKLRELEMFILKHQSHLHGEADPTILRDMDSWFSDLDLGELRTVKMKSFDGSTQEMLFIKLILSKSPSLEEVLITESDRIDASVALKAPREMISYPRASPKAKVIFCDISRGCSIP</sequence>